<name>A0A4P2Q7F7_SORCE</name>
<dbReference type="PROSITE" id="PS51257">
    <property type="entry name" value="PROKAR_LIPOPROTEIN"/>
    <property type="match status" value="1"/>
</dbReference>
<gene>
    <name evidence="2" type="ORF">SOCEGT47_059560</name>
</gene>
<reference evidence="2 3" key="1">
    <citation type="submission" date="2015-09" db="EMBL/GenBank/DDBJ databases">
        <title>Sorangium comparison.</title>
        <authorList>
            <person name="Zaburannyi N."/>
            <person name="Bunk B."/>
            <person name="Overmann J."/>
            <person name="Mueller R."/>
        </authorList>
    </citation>
    <scope>NUCLEOTIDE SEQUENCE [LARGE SCALE GENOMIC DNA]</scope>
    <source>
        <strain evidence="2 3">So ceGT47</strain>
    </source>
</reference>
<evidence type="ECO:0000256" key="1">
    <source>
        <dbReference type="SAM" id="MobiDB-lite"/>
    </source>
</evidence>
<evidence type="ECO:0000313" key="2">
    <source>
        <dbReference type="EMBL" id="AUX25410.1"/>
    </source>
</evidence>
<dbReference type="SUPFAM" id="SSF54909">
    <property type="entry name" value="Dimeric alpha+beta barrel"/>
    <property type="match status" value="1"/>
</dbReference>
<organism evidence="2 3">
    <name type="scientific">Sorangium cellulosum</name>
    <name type="common">Polyangium cellulosum</name>
    <dbReference type="NCBI Taxonomy" id="56"/>
    <lineage>
        <taxon>Bacteria</taxon>
        <taxon>Pseudomonadati</taxon>
        <taxon>Myxococcota</taxon>
        <taxon>Polyangia</taxon>
        <taxon>Polyangiales</taxon>
        <taxon>Polyangiaceae</taxon>
        <taxon>Sorangium</taxon>
    </lineage>
</organism>
<dbReference type="InterPro" id="IPR011008">
    <property type="entry name" value="Dimeric_a/b-barrel"/>
</dbReference>
<feature type="region of interest" description="Disordered" evidence="1">
    <location>
        <begin position="35"/>
        <end position="87"/>
    </location>
</feature>
<dbReference type="EMBL" id="CP012670">
    <property type="protein sequence ID" value="AUX25410.1"/>
    <property type="molecule type" value="Genomic_DNA"/>
</dbReference>
<accession>A0A4P2Q7F7</accession>
<dbReference type="Gene3D" id="3.30.70.100">
    <property type="match status" value="1"/>
</dbReference>
<evidence type="ECO:0000313" key="3">
    <source>
        <dbReference type="Proteomes" id="UP000295781"/>
    </source>
</evidence>
<proteinExistence type="predicted"/>
<sequence length="198" mass="20368">MHLRTLNDGIVASSRQLAAALLAGLGLLASGCGSDSKEGNEAADSPSGCVGGALEADLEAPPLSGPGVDPGTGEVRPRPDGSSYVVSTTYGIPRSGDDVRERYLQYFGAIQEQLASQPGLVALQLGLSASCGSGRTLAVWESSEAMYDFVMSPAHLAAMDAADELLEPGYGVTHWETADPGEISFAEGARRIKAASAR</sequence>
<dbReference type="Proteomes" id="UP000295781">
    <property type="component" value="Chromosome"/>
</dbReference>
<dbReference type="AlphaFoldDB" id="A0A4P2Q7F7"/>
<protein>
    <submittedName>
        <fullName evidence="2">Uncharacterized protein</fullName>
    </submittedName>
</protein>